<name>A0A0E9V2K9_ANGAN</name>
<protein>
    <submittedName>
        <fullName evidence="1">Uncharacterized protein</fullName>
    </submittedName>
</protein>
<dbReference type="EMBL" id="GBXM01036223">
    <property type="protein sequence ID" value="JAH72354.1"/>
    <property type="molecule type" value="Transcribed_RNA"/>
</dbReference>
<reference evidence="1" key="1">
    <citation type="submission" date="2014-11" db="EMBL/GenBank/DDBJ databases">
        <authorList>
            <person name="Amaro Gonzalez C."/>
        </authorList>
    </citation>
    <scope>NUCLEOTIDE SEQUENCE</scope>
</reference>
<organism evidence="1">
    <name type="scientific">Anguilla anguilla</name>
    <name type="common">European freshwater eel</name>
    <name type="synonym">Muraena anguilla</name>
    <dbReference type="NCBI Taxonomy" id="7936"/>
    <lineage>
        <taxon>Eukaryota</taxon>
        <taxon>Metazoa</taxon>
        <taxon>Chordata</taxon>
        <taxon>Craniata</taxon>
        <taxon>Vertebrata</taxon>
        <taxon>Euteleostomi</taxon>
        <taxon>Actinopterygii</taxon>
        <taxon>Neopterygii</taxon>
        <taxon>Teleostei</taxon>
        <taxon>Anguilliformes</taxon>
        <taxon>Anguillidae</taxon>
        <taxon>Anguilla</taxon>
    </lineage>
</organism>
<sequence>MHISSHVNQPAVNFPHDAR</sequence>
<accession>A0A0E9V2K9</accession>
<proteinExistence type="predicted"/>
<dbReference type="AlphaFoldDB" id="A0A0E9V2K9"/>
<reference evidence="1" key="2">
    <citation type="journal article" date="2015" name="Fish Shellfish Immunol.">
        <title>Early steps in the European eel (Anguilla anguilla)-Vibrio vulnificus interaction in the gills: Role of the RtxA13 toxin.</title>
        <authorList>
            <person name="Callol A."/>
            <person name="Pajuelo D."/>
            <person name="Ebbesson L."/>
            <person name="Teles M."/>
            <person name="MacKenzie S."/>
            <person name="Amaro C."/>
        </authorList>
    </citation>
    <scope>NUCLEOTIDE SEQUENCE</scope>
</reference>
<evidence type="ECO:0000313" key="1">
    <source>
        <dbReference type="EMBL" id="JAH72354.1"/>
    </source>
</evidence>